<evidence type="ECO:0000313" key="2">
    <source>
        <dbReference type="EMBL" id="AIB14192.1"/>
    </source>
</evidence>
<reference evidence="2 4" key="1">
    <citation type="journal article" date="2014" name="Genome Announc.">
        <title>Complete Genome Sequence of the Model Rhizosphere Strain Azospirillum brasilense Az39, Successfully Applied in Agriculture.</title>
        <authorList>
            <person name="Rivera D."/>
            <person name="Revale S."/>
            <person name="Molina R."/>
            <person name="Gualpa J."/>
            <person name="Puente M."/>
            <person name="Maroniche G."/>
            <person name="Paris G."/>
            <person name="Baker D."/>
            <person name="Clavijo B."/>
            <person name="McLay K."/>
            <person name="Spaepen S."/>
            <person name="Perticari A."/>
            <person name="Vazquez M."/>
            <person name="Wisniewski-Dye F."/>
            <person name="Watkins C."/>
            <person name="Martinez-Abarca F."/>
            <person name="Vanderleyden J."/>
            <person name="Cassan F."/>
        </authorList>
    </citation>
    <scope>NUCLEOTIDE SEQUENCE [LARGE SCALE GENOMIC DNA]</scope>
    <source>
        <strain evidence="2 4">Az39</strain>
        <plasmid evidence="2">AbAZ39_p1</plasmid>
    </source>
</reference>
<dbReference type="AlphaFoldDB" id="A0A060DMT3"/>
<dbReference type="RefSeq" id="WP_040134447.1">
    <property type="nucleotide sequence ID" value="NZ_CP007794.1"/>
</dbReference>
<evidence type="ECO:0000313" key="5">
    <source>
        <dbReference type="Proteomes" id="UP000236268"/>
    </source>
</evidence>
<sequence>MTADRFIAAGIGCRVGCPGDEIAGLVRAAFDEATLDEAVRRSVQLAAPMRKRNEAGMAEAARLLALPLRFVDDSALAAAQDRTQTRSARVEAAVGVASVAEAAALAAAGPGSTLLLPRRSTPRATCALAISGEVSA</sequence>
<dbReference type="InterPro" id="IPR036518">
    <property type="entry name" value="CobE/GbiG_C_sf"/>
</dbReference>
<geneLocation type="plasmid" evidence="2 4">
    <name>AbAZ39_p1</name>
</geneLocation>
<evidence type="ECO:0000313" key="4">
    <source>
        <dbReference type="Proteomes" id="UP000027186"/>
    </source>
</evidence>
<name>A0A060DMT3_9PROT</name>
<evidence type="ECO:0000313" key="3">
    <source>
        <dbReference type="EMBL" id="PNQ99532.1"/>
    </source>
</evidence>
<dbReference type="PANTHER" id="PTHR37477">
    <property type="entry name" value="COBALT-PRECORRIN-5A HYDROLASE"/>
    <property type="match status" value="1"/>
</dbReference>
<dbReference type="PANTHER" id="PTHR37477:SF1">
    <property type="entry name" value="COBALT-PRECORRIN-5A HYDROLASE"/>
    <property type="match status" value="1"/>
</dbReference>
<protein>
    <submittedName>
        <fullName evidence="2">Cobalamin biosynthesis protein</fullName>
    </submittedName>
</protein>
<reference evidence="3 5" key="2">
    <citation type="submission" date="2018-01" db="EMBL/GenBank/DDBJ databases">
        <title>Whole genome sequence of Azospirillum brasilense REC3 isolated from strawberry roots.</title>
        <authorList>
            <person name="Fontana C.A."/>
            <person name="Salazar S.M."/>
            <person name="Bassi D."/>
            <person name="Puglisi E."/>
            <person name="Lovaisa N.C."/>
            <person name="Toffoli L.M."/>
            <person name="Pedraza R."/>
            <person name="Cocconcelli P.S."/>
        </authorList>
    </citation>
    <scope>NUCLEOTIDE SEQUENCE [LARGE SCALE GENOMIC DNA]</scope>
    <source>
        <strain evidence="3 5">REC3</strain>
        <plasmid evidence="3">p4unnamed</plasmid>
    </source>
</reference>
<organism evidence="2 4">
    <name type="scientific">Azospirillum argentinense</name>
    <dbReference type="NCBI Taxonomy" id="2970906"/>
    <lineage>
        <taxon>Bacteria</taxon>
        <taxon>Pseudomonadati</taxon>
        <taxon>Pseudomonadota</taxon>
        <taxon>Alphaproteobacteria</taxon>
        <taxon>Rhodospirillales</taxon>
        <taxon>Azospirillaceae</taxon>
        <taxon>Azospirillum</taxon>
    </lineage>
</organism>
<gene>
    <name evidence="2" type="ORF">ABAZ39_19930</name>
    <name evidence="3" type="ORF">C1S70_08240</name>
</gene>
<dbReference type="Proteomes" id="UP000236268">
    <property type="component" value="Unassembled WGS sequence"/>
</dbReference>
<accession>A0A2K1G422</accession>
<dbReference type="KEGG" id="abq:ABAZ39_19930"/>
<dbReference type="Pfam" id="PF01890">
    <property type="entry name" value="CbiG_C"/>
    <property type="match status" value="1"/>
</dbReference>
<dbReference type="InterPro" id="IPR002750">
    <property type="entry name" value="CobE/GbiG_C"/>
</dbReference>
<dbReference type="OrthoDB" id="7308095at2"/>
<dbReference type="GO" id="GO:0009236">
    <property type="term" value="P:cobalamin biosynthetic process"/>
    <property type="evidence" value="ECO:0007669"/>
    <property type="project" value="InterPro"/>
</dbReference>
<dbReference type="SUPFAM" id="SSF159664">
    <property type="entry name" value="CobE/GbiG C-terminal domain-like"/>
    <property type="match status" value="1"/>
</dbReference>
<accession>A0A060DMT3</accession>
<proteinExistence type="predicted"/>
<geneLocation type="plasmid" evidence="3">
    <name>p4unnamed</name>
</geneLocation>
<dbReference type="EMBL" id="CP007794">
    <property type="protein sequence ID" value="AIB14192.1"/>
    <property type="molecule type" value="Genomic_DNA"/>
</dbReference>
<keyword evidence="2" id="KW-0614">Plasmid</keyword>
<dbReference type="InterPro" id="IPR052553">
    <property type="entry name" value="CbiG_hydrolase"/>
</dbReference>
<dbReference type="Proteomes" id="UP000027186">
    <property type="component" value="Plasmid AbAZ39_p1"/>
</dbReference>
<evidence type="ECO:0000259" key="1">
    <source>
        <dbReference type="Pfam" id="PF01890"/>
    </source>
</evidence>
<feature type="domain" description="CobE/GbiG C-terminal" evidence="1">
    <location>
        <begin position="7"/>
        <end position="129"/>
    </location>
</feature>
<dbReference type="Gene3D" id="3.30.420.180">
    <property type="entry name" value="CobE/GbiG C-terminal domain"/>
    <property type="match status" value="1"/>
</dbReference>
<dbReference type="EMBL" id="POWG01000006">
    <property type="protein sequence ID" value="PNQ99532.1"/>
    <property type="molecule type" value="Genomic_DNA"/>
</dbReference>